<sequence length="101" mass="12462">MFEIYRRRIKEPHDQLIVDFHKYVDTDIPFYAIKEDVLFLMIKHNRTHFSIPAALTKRKQNDIYFCFEIEECKINISFKKDQKYYLYKYKGVQFNEPNKTI</sequence>
<organism evidence="1 2">
    <name type="scientific">Enterococcus pallens ATCC BAA-351</name>
    <dbReference type="NCBI Taxonomy" id="1158607"/>
    <lineage>
        <taxon>Bacteria</taxon>
        <taxon>Bacillati</taxon>
        <taxon>Bacillota</taxon>
        <taxon>Bacilli</taxon>
        <taxon>Lactobacillales</taxon>
        <taxon>Enterococcaceae</taxon>
        <taxon>Enterococcus</taxon>
    </lineage>
</organism>
<proteinExistence type="predicted"/>
<dbReference type="HOGENOM" id="CLU_173387_0_1_9"/>
<comment type="caution">
    <text evidence="1">The sequence shown here is derived from an EMBL/GenBank/DDBJ whole genome shotgun (WGS) entry which is preliminary data.</text>
</comment>
<dbReference type="RefSeq" id="WP_010760208.1">
    <property type="nucleotide sequence ID" value="NZ_ASWD01000010.1"/>
</dbReference>
<accession>R2PSH7</accession>
<dbReference type="Pfam" id="PF19385">
    <property type="entry name" value="DUF5960"/>
    <property type="match status" value="1"/>
</dbReference>
<dbReference type="AlphaFoldDB" id="R2PSH7"/>
<gene>
    <name evidence="1" type="ORF">UAU_05289</name>
</gene>
<evidence type="ECO:0000313" key="2">
    <source>
        <dbReference type="Proteomes" id="UP000013782"/>
    </source>
</evidence>
<name>R2PSH7_9ENTE</name>
<protein>
    <submittedName>
        <fullName evidence="1">Uncharacterized protein</fullName>
    </submittedName>
</protein>
<dbReference type="EMBL" id="AJAQ01000055">
    <property type="protein sequence ID" value="EOH86268.1"/>
    <property type="molecule type" value="Genomic_DNA"/>
</dbReference>
<keyword evidence="2" id="KW-1185">Reference proteome</keyword>
<reference evidence="1 2" key="1">
    <citation type="submission" date="2013-02" db="EMBL/GenBank/DDBJ databases">
        <title>The Genome Sequence of Enterococcus pallens BAA-351.</title>
        <authorList>
            <consortium name="The Broad Institute Genome Sequencing Platform"/>
            <consortium name="The Broad Institute Genome Sequencing Center for Infectious Disease"/>
            <person name="Earl A.M."/>
            <person name="Gilmore M.S."/>
            <person name="Lebreton F."/>
            <person name="Walker B."/>
            <person name="Young S.K."/>
            <person name="Zeng Q."/>
            <person name="Gargeya S."/>
            <person name="Fitzgerald M."/>
            <person name="Haas B."/>
            <person name="Abouelleil A."/>
            <person name="Alvarado L."/>
            <person name="Arachchi H.M."/>
            <person name="Berlin A.M."/>
            <person name="Chapman S.B."/>
            <person name="Dewar J."/>
            <person name="Goldberg J."/>
            <person name="Griggs A."/>
            <person name="Gujja S."/>
            <person name="Hansen M."/>
            <person name="Howarth C."/>
            <person name="Imamovic A."/>
            <person name="Larimer J."/>
            <person name="McCowan C."/>
            <person name="Murphy C."/>
            <person name="Neiman D."/>
            <person name="Pearson M."/>
            <person name="Priest M."/>
            <person name="Roberts A."/>
            <person name="Saif S."/>
            <person name="Shea T."/>
            <person name="Sisk P."/>
            <person name="Sykes S."/>
            <person name="Wortman J."/>
            <person name="Nusbaum C."/>
            <person name="Birren B."/>
        </authorList>
    </citation>
    <scope>NUCLEOTIDE SEQUENCE [LARGE SCALE GENOMIC DNA]</scope>
    <source>
        <strain evidence="1 2">ATCC BAA-351</strain>
    </source>
</reference>
<evidence type="ECO:0000313" key="1">
    <source>
        <dbReference type="EMBL" id="EOH86268.1"/>
    </source>
</evidence>
<dbReference type="Proteomes" id="UP000013782">
    <property type="component" value="Unassembled WGS sequence"/>
</dbReference>
<dbReference type="InterPro" id="IPR046004">
    <property type="entry name" value="DUF5960"/>
</dbReference>